<proteinExistence type="inferred from homology"/>
<dbReference type="GO" id="GO:0004601">
    <property type="term" value="F:peroxidase activity"/>
    <property type="evidence" value="ECO:0007669"/>
    <property type="project" value="UniProtKB-KW"/>
</dbReference>
<dbReference type="PANTHER" id="PTHR33577:SF16">
    <property type="entry name" value="HEME HALOPEROXIDASE FAMILY PROFILE DOMAIN-CONTAINING PROTEIN"/>
    <property type="match status" value="1"/>
</dbReference>
<comment type="similarity">
    <text evidence="7">Belongs to the chloroperoxidase family.</text>
</comment>
<feature type="chain" id="PRO_5041903817" description="Heme haloperoxidase family profile domain-containing protein" evidence="8">
    <location>
        <begin position="24"/>
        <end position="373"/>
    </location>
</feature>
<keyword evidence="6" id="KW-0408">Iron</keyword>
<feature type="signal peptide" evidence="8">
    <location>
        <begin position="1"/>
        <end position="23"/>
    </location>
</feature>
<protein>
    <recommendedName>
        <fullName evidence="9">Heme haloperoxidase family profile domain-containing protein</fullName>
    </recommendedName>
</protein>
<keyword evidence="5" id="KW-0560">Oxidoreductase</keyword>
<keyword evidence="4" id="KW-0479">Metal-binding</keyword>
<dbReference type="InterPro" id="IPR036851">
    <property type="entry name" value="Chloroperoxidase-like_sf"/>
</dbReference>
<comment type="cofactor">
    <cofactor evidence="1">
        <name>heme b</name>
        <dbReference type="ChEBI" id="CHEBI:60344"/>
    </cofactor>
</comment>
<evidence type="ECO:0000256" key="8">
    <source>
        <dbReference type="SAM" id="SignalP"/>
    </source>
</evidence>
<keyword evidence="8" id="KW-0732">Signal</keyword>
<dbReference type="PROSITE" id="PS51405">
    <property type="entry name" value="HEME_HALOPEROXIDASE"/>
    <property type="match status" value="1"/>
</dbReference>
<keyword evidence="3" id="KW-0349">Heme</keyword>
<keyword evidence="11" id="KW-1185">Reference proteome</keyword>
<dbReference type="Gene3D" id="1.10.489.10">
    <property type="entry name" value="Chloroperoxidase-like"/>
    <property type="match status" value="1"/>
</dbReference>
<dbReference type="InterPro" id="IPR000028">
    <property type="entry name" value="Chloroperoxidase"/>
</dbReference>
<keyword evidence="2" id="KW-0575">Peroxidase</keyword>
<evidence type="ECO:0000256" key="1">
    <source>
        <dbReference type="ARBA" id="ARBA00001970"/>
    </source>
</evidence>
<evidence type="ECO:0000256" key="3">
    <source>
        <dbReference type="ARBA" id="ARBA00022617"/>
    </source>
</evidence>
<accession>A0AAE0WSR6</accession>
<evidence type="ECO:0000259" key="9">
    <source>
        <dbReference type="PROSITE" id="PS51405"/>
    </source>
</evidence>
<dbReference type="AlphaFoldDB" id="A0AAE0WSR6"/>
<reference evidence="10" key="1">
    <citation type="submission" date="2023-07" db="EMBL/GenBank/DDBJ databases">
        <title>Black Yeasts Isolated from many extreme environments.</title>
        <authorList>
            <person name="Coleine C."/>
            <person name="Stajich J.E."/>
            <person name="Selbmann L."/>
        </authorList>
    </citation>
    <scope>NUCLEOTIDE SEQUENCE</scope>
    <source>
        <strain evidence="10">CCFEE 5485</strain>
    </source>
</reference>
<dbReference type="Proteomes" id="UP001274830">
    <property type="component" value="Unassembled WGS sequence"/>
</dbReference>
<organism evidence="10 11">
    <name type="scientific">Recurvomyces mirabilis</name>
    <dbReference type="NCBI Taxonomy" id="574656"/>
    <lineage>
        <taxon>Eukaryota</taxon>
        <taxon>Fungi</taxon>
        <taxon>Dikarya</taxon>
        <taxon>Ascomycota</taxon>
        <taxon>Pezizomycotina</taxon>
        <taxon>Dothideomycetes</taxon>
        <taxon>Dothideomycetidae</taxon>
        <taxon>Mycosphaerellales</taxon>
        <taxon>Teratosphaeriaceae</taxon>
        <taxon>Recurvomyces</taxon>
    </lineage>
</organism>
<dbReference type="PANTHER" id="PTHR33577">
    <property type="entry name" value="STERIGMATOCYSTIN BIOSYNTHESIS PEROXIDASE STCC-RELATED"/>
    <property type="match status" value="1"/>
</dbReference>
<name>A0AAE0WSR6_9PEZI</name>
<dbReference type="SUPFAM" id="SSF47571">
    <property type="entry name" value="Cloroperoxidase"/>
    <property type="match status" value="1"/>
</dbReference>
<feature type="domain" description="Heme haloperoxidase family profile" evidence="9">
    <location>
        <begin position="50"/>
        <end position="294"/>
    </location>
</feature>
<comment type="caution">
    <text evidence="10">The sequence shown here is derived from an EMBL/GenBank/DDBJ whole genome shotgun (WGS) entry which is preliminary data.</text>
</comment>
<dbReference type="Pfam" id="PF01328">
    <property type="entry name" value="Peroxidase_2"/>
    <property type="match status" value="1"/>
</dbReference>
<evidence type="ECO:0000313" key="11">
    <source>
        <dbReference type="Proteomes" id="UP001274830"/>
    </source>
</evidence>
<gene>
    <name evidence="10" type="ORF">LTR78_003150</name>
</gene>
<evidence type="ECO:0000256" key="4">
    <source>
        <dbReference type="ARBA" id="ARBA00022723"/>
    </source>
</evidence>
<evidence type="ECO:0000256" key="7">
    <source>
        <dbReference type="ARBA" id="ARBA00025795"/>
    </source>
</evidence>
<sequence length="373" mass="40343">MAFATVGLLSIFVLCLSLPNASANPHTSPHASLQERNLFSTQPNPVDVSGAHAWQAPTADQQREPCPGLNALANYGYISRDGVVSLPEANPAVTSVFNMGLGLATLLATLGVVSGGAPVSLNLRVSIGGESKDVSLLLKGLLGIAGKPQGLNLTHNLVEADSSPTRDDLFETGDAWTLNMVHFQDMLDALPEDEDSNTAFDAMSDFAVKRFKQTVGSNPHFFYGPTREARSYAPPQTHSSPCLITTNPDHTILRSFYGLTSSSDSNPTYTYGHERIPLNWYPRPTPYGLAELNQDILSWTLKHPELASIGGNTRTTNSFTLLDLSNLTDGVLAAPKLLEKNNLLCFALEFVKLAAPSFTNNLFETLSGRWIWV</sequence>
<evidence type="ECO:0000256" key="5">
    <source>
        <dbReference type="ARBA" id="ARBA00023002"/>
    </source>
</evidence>
<evidence type="ECO:0000313" key="10">
    <source>
        <dbReference type="EMBL" id="KAK3676945.1"/>
    </source>
</evidence>
<dbReference type="EMBL" id="JAUTXT010000008">
    <property type="protein sequence ID" value="KAK3676945.1"/>
    <property type="molecule type" value="Genomic_DNA"/>
</dbReference>
<dbReference type="GO" id="GO:0046872">
    <property type="term" value="F:metal ion binding"/>
    <property type="evidence" value="ECO:0007669"/>
    <property type="project" value="UniProtKB-KW"/>
</dbReference>
<evidence type="ECO:0000256" key="2">
    <source>
        <dbReference type="ARBA" id="ARBA00022559"/>
    </source>
</evidence>
<evidence type="ECO:0000256" key="6">
    <source>
        <dbReference type="ARBA" id="ARBA00023004"/>
    </source>
</evidence>